<organism evidence="1 2">
    <name type="scientific">Paraglomus occultum</name>
    <dbReference type="NCBI Taxonomy" id="144539"/>
    <lineage>
        <taxon>Eukaryota</taxon>
        <taxon>Fungi</taxon>
        <taxon>Fungi incertae sedis</taxon>
        <taxon>Mucoromycota</taxon>
        <taxon>Glomeromycotina</taxon>
        <taxon>Glomeromycetes</taxon>
        <taxon>Paraglomerales</taxon>
        <taxon>Paraglomeraceae</taxon>
        <taxon>Paraglomus</taxon>
    </lineage>
</organism>
<dbReference type="EMBL" id="CAJVPJ010000139">
    <property type="protein sequence ID" value="CAG8484573.1"/>
    <property type="molecule type" value="Genomic_DNA"/>
</dbReference>
<evidence type="ECO:0000313" key="2">
    <source>
        <dbReference type="Proteomes" id="UP000789572"/>
    </source>
</evidence>
<dbReference type="Proteomes" id="UP000789572">
    <property type="component" value="Unassembled WGS sequence"/>
</dbReference>
<sequence length="180" mass="20969">METIQLKYSKNYRWTASNILSQKRHGSLEEHCLLSGKQYNRYRTTMLYVHLGSTITIVVPVKFPYIASFKLVDGQCEEVSFDYEEKLAGGKFVYIIRVAARKDIPERLLVKFVTSYGLDIHQFCAERGFAPKLYGHQNINSDWKMVVMEYLPDYKMIADPPRTRNTAKNLNSHWTLGLTY</sequence>
<gene>
    <name evidence="1" type="ORF">POCULU_LOCUS1732</name>
</gene>
<reference evidence="1" key="1">
    <citation type="submission" date="2021-06" db="EMBL/GenBank/DDBJ databases">
        <authorList>
            <person name="Kallberg Y."/>
            <person name="Tangrot J."/>
            <person name="Rosling A."/>
        </authorList>
    </citation>
    <scope>NUCLEOTIDE SEQUENCE</scope>
    <source>
        <strain evidence="1">IA702</strain>
    </source>
</reference>
<keyword evidence="2" id="KW-1185">Reference proteome</keyword>
<dbReference type="AlphaFoldDB" id="A0A9N8WG58"/>
<accession>A0A9N8WG58</accession>
<dbReference type="OrthoDB" id="2339265at2759"/>
<protein>
    <submittedName>
        <fullName evidence="1">3185_t:CDS:1</fullName>
    </submittedName>
</protein>
<name>A0A9N8WG58_9GLOM</name>
<comment type="caution">
    <text evidence="1">The sequence shown here is derived from an EMBL/GenBank/DDBJ whole genome shotgun (WGS) entry which is preliminary data.</text>
</comment>
<evidence type="ECO:0000313" key="1">
    <source>
        <dbReference type="EMBL" id="CAG8484573.1"/>
    </source>
</evidence>
<proteinExistence type="predicted"/>